<name>A0A9W9QB43_PENBR</name>
<sequence length="104" mass="11719">MAQAVLADGAYCPSCLIVRSTTLYTCESRYDYIKSKFDTREADGRPKFSIKAKHALDQDLKQVGTFEKKNVRLGSRKINTVPARGSSKPWTRTEVDYDWKVPGG</sequence>
<dbReference type="AlphaFoldDB" id="A0A9W9QB43"/>
<reference evidence="1" key="1">
    <citation type="submission" date="2022-12" db="EMBL/GenBank/DDBJ databases">
        <authorList>
            <person name="Petersen C."/>
        </authorList>
    </citation>
    <scope>NUCLEOTIDE SEQUENCE</scope>
    <source>
        <strain evidence="1">IBT 35673</strain>
    </source>
</reference>
<gene>
    <name evidence="1" type="ORF">N7452_009183</name>
</gene>
<protein>
    <submittedName>
        <fullName evidence="1">Uncharacterized protein</fullName>
    </submittedName>
</protein>
<comment type="caution">
    <text evidence="1">The sequence shown here is derived from an EMBL/GenBank/DDBJ whole genome shotgun (WGS) entry which is preliminary data.</text>
</comment>
<evidence type="ECO:0000313" key="2">
    <source>
        <dbReference type="Proteomes" id="UP001147695"/>
    </source>
</evidence>
<proteinExistence type="predicted"/>
<dbReference type="EMBL" id="JAPZBQ010000005">
    <property type="protein sequence ID" value="KAJ5328793.1"/>
    <property type="molecule type" value="Genomic_DNA"/>
</dbReference>
<reference evidence="1" key="2">
    <citation type="journal article" date="2023" name="IMA Fungus">
        <title>Comparative genomic study of the Penicillium genus elucidates a diverse pangenome and 15 lateral gene transfer events.</title>
        <authorList>
            <person name="Petersen C."/>
            <person name="Sorensen T."/>
            <person name="Nielsen M.R."/>
            <person name="Sondergaard T.E."/>
            <person name="Sorensen J.L."/>
            <person name="Fitzpatrick D.A."/>
            <person name="Frisvad J.C."/>
            <person name="Nielsen K.L."/>
        </authorList>
    </citation>
    <scope>NUCLEOTIDE SEQUENCE</scope>
    <source>
        <strain evidence="1">IBT 35673</strain>
    </source>
</reference>
<evidence type="ECO:0000313" key="1">
    <source>
        <dbReference type="EMBL" id="KAJ5328793.1"/>
    </source>
</evidence>
<organism evidence="1 2">
    <name type="scientific">Penicillium brevicompactum</name>
    <dbReference type="NCBI Taxonomy" id="5074"/>
    <lineage>
        <taxon>Eukaryota</taxon>
        <taxon>Fungi</taxon>
        <taxon>Dikarya</taxon>
        <taxon>Ascomycota</taxon>
        <taxon>Pezizomycotina</taxon>
        <taxon>Eurotiomycetes</taxon>
        <taxon>Eurotiomycetidae</taxon>
        <taxon>Eurotiales</taxon>
        <taxon>Aspergillaceae</taxon>
        <taxon>Penicillium</taxon>
    </lineage>
</organism>
<dbReference type="Proteomes" id="UP001147695">
    <property type="component" value="Unassembled WGS sequence"/>
</dbReference>
<accession>A0A9W9QB43</accession>